<gene>
    <name evidence="1" type="ORF">GLV81_10180</name>
</gene>
<protein>
    <submittedName>
        <fullName evidence="1">Uncharacterized protein</fullName>
    </submittedName>
</protein>
<proteinExistence type="predicted"/>
<evidence type="ECO:0000313" key="2">
    <source>
        <dbReference type="Proteomes" id="UP000426027"/>
    </source>
</evidence>
<dbReference type="AlphaFoldDB" id="A0A6I6GJ20"/>
<dbReference type="RefSeq" id="WP_157478771.1">
    <property type="nucleotide sequence ID" value="NZ_CP046566.1"/>
</dbReference>
<accession>A0A6I6GJ20</accession>
<dbReference type="KEGG" id="fls:GLV81_10180"/>
<reference evidence="1 2" key="1">
    <citation type="submission" date="2019-11" db="EMBL/GenBank/DDBJ databases">
        <authorList>
            <person name="Im W.T."/>
        </authorList>
    </citation>
    <scope>NUCLEOTIDE SEQUENCE [LARGE SCALE GENOMIC DNA]</scope>
    <source>
        <strain evidence="1 2">SB-02</strain>
    </source>
</reference>
<keyword evidence="2" id="KW-1185">Reference proteome</keyword>
<sequence>MAWFNFLKSEGYFDPHKNPEPIQVTEGFQVPYWESLTYLEKLSFQISEGKETELIDELLAVIKNVSEHPKDNYRTWYVFIKILSNIPNDRIPKEIFHFIPIWTSGKFDTMIQTSELCDKLLPKFLNDEPTEADIEKAEIILHYLFQVEKTVVQDDVWDGEGNSYRSRLYLHFLADKFEKRNITPKVIKYCSSDFILNLGRTLKFLLLDYPKGINSLLKDGENEYEIKIQIEKENLSISSKLKDSEVANATSPLSNWEDKNEDELKKELVSILKQQNIHYTPTDENNDTFLRLFFALNTDLTSSFGFNSIRKLDDRYSTSEKVLNVFSLIFRDLLDEQAKQNPEKALELLKTICFDSKYRIPFYKRISLYVICENWNTTKSLFWELLKDNDKLHIFSYYKYQKEVFDLLSRNQNALSADEIKIIEKIIEQGKQVEVEEEREKENEYWKLGWYSALKDIEPFKDKYLSLSKELNITSDHYESLGEIRVRSGSVSPFTIDNLLGKSNQEIVEYIKTFNPQRSFDEPSISGLSETFGGAVEAEPEKFATEIELYQDIPYIYSYRMLNAFGEAWKQQKTFDWEKVLQYCLTTLKSPKFYSEELKIENDDWHAKSDWVVGSIAHLLTDGLQNDKHAFDIKLLPLAKEIVQIIVSNLKPVDDLKERNMDYPTYSLNSTAGKSLRALFDYSLHRARNLFKREDKEKWETDVKSLFEQTLQKGIIDGFILEGMYFEQFCFLDYDWITEQVKKHYESEDREWLAFMGGFAFGRPPYNKELYTIFYPHYERAIDNDVRLKTNSNNGLVNHLTAFYFWKYETLASEKLLFKFVNNASPNQVGKLINFIWRQENYPKSLSELGQQEFQQIIIDLWKFLTDKYENSNVEEEQKNLATLSNWIVFVPELNEVYTPLVLKSCKHIDKTYSTHELLENLVSLKTKGNPNTTAKAIGEILSSLNFRDYMAGYDQDFIKDLVSFLFANGQKQVAAEFCNTMAAVHQQFYLREIYEANTK</sequence>
<dbReference type="EMBL" id="CP046566">
    <property type="protein sequence ID" value="QGW28415.1"/>
    <property type="molecule type" value="Genomic_DNA"/>
</dbReference>
<name>A0A6I6GJ20_9BACT</name>
<evidence type="ECO:0000313" key="1">
    <source>
        <dbReference type="EMBL" id="QGW28415.1"/>
    </source>
</evidence>
<organism evidence="1 2">
    <name type="scientific">Phnomibacter ginsenosidimutans</name>
    <dbReference type="NCBI Taxonomy" id="2676868"/>
    <lineage>
        <taxon>Bacteria</taxon>
        <taxon>Pseudomonadati</taxon>
        <taxon>Bacteroidota</taxon>
        <taxon>Chitinophagia</taxon>
        <taxon>Chitinophagales</taxon>
        <taxon>Chitinophagaceae</taxon>
        <taxon>Phnomibacter</taxon>
    </lineage>
</organism>
<dbReference type="Proteomes" id="UP000426027">
    <property type="component" value="Chromosome"/>
</dbReference>